<dbReference type="FunFam" id="3.40.50.720:FF:000121">
    <property type="entry name" value="Prostaglandin reductase 2"/>
    <property type="match status" value="1"/>
</dbReference>
<gene>
    <name evidence="4" type="ORF">GGX14DRAFT_419629</name>
</gene>
<dbReference type="AlphaFoldDB" id="A0AAD6YS70"/>
<dbReference type="InterPro" id="IPR041694">
    <property type="entry name" value="ADH_N_2"/>
</dbReference>
<feature type="domain" description="Enoyl reductase (ER)" evidence="3">
    <location>
        <begin position="58"/>
        <end position="364"/>
    </location>
</feature>
<evidence type="ECO:0000256" key="2">
    <source>
        <dbReference type="SAM" id="Phobius"/>
    </source>
</evidence>
<dbReference type="InterPro" id="IPR036291">
    <property type="entry name" value="NAD(P)-bd_dom_sf"/>
</dbReference>
<keyword evidence="2" id="KW-1133">Transmembrane helix</keyword>
<name>A0AAD6YS70_9AGAR</name>
<dbReference type="Proteomes" id="UP001219525">
    <property type="component" value="Unassembled WGS sequence"/>
</dbReference>
<proteinExistence type="predicted"/>
<organism evidence="4 5">
    <name type="scientific">Mycena pura</name>
    <dbReference type="NCBI Taxonomy" id="153505"/>
    <lineage>
        <taxon>Eukaryota</taxon>
        <taxon>Fungi</taxon>
        <taxon>Dikarya</taxon>
        <taxon>Basidiomycota</taxon>
        <taxon>Agaricomycotina</taxon>
        <taxon>Agaricomycetes</taxon>
        <taxon>Agaricomycetidae</taxon>
        <taxon>Agaricales</taxon>
        <taxon>Marasmiineae</taxon>
        <taxon>Mycenaceae</taxon>
        <taxon>Mycena</taxon>
    </lineage>
</organism>
<dbReference type="InterPro" id="IPR013149">
    <property type="entry name" value="ADH-like_C"/>
</dbReference>
<keyword evidence="2" id="KW-0812">Transmembrane</keyword>
<reference evidence="4" key="1">
    <citation type="submission" date="2023-03" db="EMBL/GenBank/DDBJ databases">
        <title>Massive genome expansion in bonnet fungi (Mycena s.s.) driven by repeated elements and novel gene families across ecological guilds.</title>
        <authorList>
            <consortium name="Lawrence Berkeley National Laboratory"/>
            <person name="Harder C.B."/>
            <person name="Miyauchi S."/>
            <person name="Viragh M."/>
            <person name="Kuo A."/>
            <person name="Thoen E."/>
            <person name="Andreopoulos B."/>
            <person name="Lu D."/>
            <person name="Skrede I."/>
            <person name="Drula E."/>
            <person name="Henrissat B."/>
            <person name="Morin E."/>
            <person name="Kohler A."/>
            <person name="Barry K."/>
            <person name="LaButti K."/>
            <person name="Morin E."/>
            <person name="Salamov A."/>
            <person name="Lipzen A."/>
            <person name="Mereny Z."/>
            <person name="Hegedus B."/>
            <person name="Baldrian P."/>
            <person name="Stursova M."/>
            <person name="Weitz H."/>
            <person name="Taylor A."/>
            <person name="Grigoriev I.V."/>
            <person name="Nagy L.G."/>
            <person name="Martin F."/>
            <person name="Kauserud H."/>
        </authorList>
    </citation>
    <scope>NUCLEOTIDE SEQUENCE</scope>
    <source>
        <strain evidence="4">9144</strain>
    </source>
</reference>
<dbReference type="InterPro" id="IPR020843">
    <property type="entry name" value="ER"/>
</dbReference>
<dbReference type="Gene3D" id="3.40.50.720">
    <property type="entry name" value="NAD(P)-binding Rossmann-like Domain"/>
    <property type="match status" value="1"/>
</dbReference>
<dbReference type="InterPro" id="IPR011032">
    <property type="entry name" value="GroES-like_sf"/>
</dbReference>
<dbReference type="PANTHER" id="PTHR43205">
    <property type="entry name" value="PROSTAGLANDIN REDUCTASE"/>
    <property type="match status" value="1"/>
</dbReference>
<dbReference type="Pfam" id="PF16884">
    <property type="entry name" value="ADH_N_2"/>
    <property type="match status" value="1"/>
</dbReference>
<evidence type="ECO:0000259" key="3">
    <source>
        <dbReference type="SMART" id="SM00829"/>
    </source>
</evidence>
<keyword evidence="1" id="KW-0560">Oxidoreductase</keyword>
<dbReference type="GO" id="GO:0016628">
    <property type="term" value="F:oxidoreductase activity, acting on the CH-CH group of donors, NAD or NADP as acceptor"/>
    <property type="evidence" value="ECO:0007669"/>
    <property type="project" value="InterPro"/>
</dbReference>
<dbReference type="Pfam" id="PF00107">
    <property type="entry name" value="ADH_zinc_N"/>
    <property type="match status" value="1"/>
</dbReference>
<accession>A0AAD6YS70</accession>
<comment type="caution">
    <text evidence="4">The sequence shown here is derived from an EMBL/GenBank/DDBJ whole genome shotgun (WGS) entry which is preliminary data.</text>
</comment>
<evidence type="ECO:0000256" key="1">
    <source>
        <dbReference type="ARBA" id="ARBA00023002"/>
    </source>
</evidence>
<dbReference type="EMBL" id="JARJCW010000003">
    <property type="protein sequence ID" value="KAJ7227450.1"/>
    <property type="molecule type" value="Genomic_DNA"/>
</dbReference>
<dbReference type="InterPro" id="IPR045010">
    <property type="entry name" value="MDR_fam"/>
</dbReference>
<keyword evidence="2" id="KW-0472">Membrane</keyword>
<protein>
    <recommendedName>
        <fullName evidence="3">Enoyl reductase (ER) domain-containing protein</fullName>
    </recommendedName>
</protein>
<dbReference type="SMART" id="SM00829">
    <property type="entry name" value="PKS_ER"/>
    <property type="match status" value="1"/>
</dbReference>
<dbReference type="SUPFAM" id="SSF50129">
    <property type="entry name" value="GroES-like"/>
    <property type="match status" value="1"/>
</dbReference>
<keyword evidence="5" id="KW-1185">Reference proteome</keyword>
<dbReference type="PANTHER" id="PTHR43205:SF7">
    <property type="entry name" value="PROSTAGLANDIN REDUCTASE 1"/>
    <property type="match status" value="1"/>
</dbReference>
<evidence type="ECO:0000313" key="4">
    <source>
        <dbReference type="EMBL" id="KAJ7227450.1"/>
    </source>
</evidence>
<dbReference type="CDD" id="cd05288">
    <property type="entry name" value="PGDH"/>
    <property type="match status" value="1"/>
</dbReference>
<sequence length="369" mass="40153">MPQIAPNHRIVFNKQIAHGFPVPGEHISLDKSQSIDLDGVPLNGGFLTKTLMLSPEPAMRERMRDPKIPSFTTTLVVGHTVVGFGLVVVLRSEKEGIKVGDHMYGMTPWEAYTVQPYIEGRVDYKLAEWPAGTFDMDSLALQVVPDPRGAFPWSNYCSILGIPGLSAFAGFEAYADAKEGETVYISSGASGVGSMVIQLAKMKGMKVIASAGSNEKVEYMKKLGADVAFNYKTSLVADILRENGPLDLYWDNVGGSHLAAAIDALTVSGRIIMCGVAEEYNVAHEDRYPVKNTSLIFKKRLRVQGFLIADHAQTMVPRFFSEIPALVAQGKLLSQEHLIQGIENAPNAFVDMLKGGFPVGKPIIVVAQE</sequence>
<evidence type="ECO:0000313" key="5">
    <source>
        <dbReference type="Proteomes" id="UP001219525"/>
    </source>
</evidence>
<dbReference type="SUPFAM" id="SSF51735">
    <property type="entry name" value="NAD(P)-binding Rossmann-fold domains"/>
    <property type="match status" value="1"/>
</dbReference>
<dbReference type="Gene3D" id="3.90.180.10">
    <property type="entry name" value="Medium-chain alcohol dehydrogenases, catalytic domain"/>
    <property type="match status" value="1"/>
</dbReference>
<feature type="transmembrane region" description="Helical" evidence="2">
    <location>
        <begin position="68"/>
        <end position="90"/>
    </location>
</feature>